<protein>
    <submittedName>
        <fullName evidence="1">Crinkler (CRN)</fullName>
    </submittedName>
</protein>
<dbReference type="Proteomes" id="UP000198211">
    <property type="component" value="Unassembled WGS sequence"/>
</dbReference>
<dbReference type="PANTHER" id="PTHR33129:SF1">
    <property type="entry name" value="ATP-BINDING PROTEIN"/>
    <property type="match status" value="1"/>
</dbReference>
<dbReference type="InterPro" id="IPR052980">
    <property type="entry name" value="Crinkler_effector"/>
</dbReference>
<dbReference type="STRING" id="4795.A0A225UQQ0"/>
<evidence type="ECO:0000313" key="2">
    <source>
        <dbReference type="Proteomes" id="UP000198211"/>
    </source>
</evidence>
<dbReference type="PANTHER" id="PTHR33129">
    <property type="entry name" value="PROTEIN KINASE DOMAIN-CONTAINING PROTEIN-RELATED"/>
    <property type="match status" value="1"/>
</dbReference>
<keyword evidence="2" id="KW-1185">Reference proteome</keyword>
<sequence length="465" mass="53513">MRTFTVKGADGEDISHNVFEMVGFPPLIDYQMAYPVILERSCYRTIFNGLMEKTKEYLGTVDVNLVVDGNPGIGKSRFYLYCIFRLVHGLLDEDKTFGEYILVLNCGEKYHKYSWKEKVFTTVNKEEVARLQRVKNVVRLIEATSSELLSWMGVSILFSSPELQKVSKFKRITSWSFISPVWSLDELQVCNMFLDSRLKLTDDDLVSRYSEYGGIPRSVFSLNQQEKRDNVAAAIDSFDPDILSFSKPVHAIHFNVVAMVPTTPETFETLYEFMFLSKVIADKIVMQEREDIVAQLAQALVPNVRYDFDETFRGQLYELFVHRWFAQSTKVKAKTISLRTLGKTERVTYYRSTSREFAVDALILEPTTKAETFAGVCYGLLMTINAKQPIDAKGVDKLVKWSTARNYSFVYVFVVPSALEANYMWQQIDSLSGEEHNRTRYLNDMVQLVAAVDPYIDIKPNRRKV</sequence>
<dbReference type="AlphaFoldDB" id="A0A225UQQ0"/>
<accession>A0A225UQQ0</accession>
<dbReference type="OrthoDB" id="96105at2759"/>
<comment type="caution">
    <text evidence="1">The sequence shown here is derived from an EMBL/GenBank/DDBJ whole genome shotgun (WGS) entry which is preliminary data.</text>
</comment>
<dbReference type="EMBL" id="NBNE01012973">
    <property type="protein sequence ID" value="OWY95412.1"/>
    <property type="molecule type" value="Genomic_DNA"/>
</dbReference>
<proteinExistence type="predicted"/>
<reference evidence="2" key="1">
    <citation type="submission" date="2017-03" db="EMBL/GenBank/DDBJ databases">
        <title>Phytopthora megakarya and P. palmivora, two closely related causual agents of cacao black pod achieved similar genome size and gene model numbers by different mechanisms.</title>
        <authorList>
            <person name="Ali S."/>
            <person name="Shao J."/>
            <person name="Larry D.J."/>
            <person name="Kronmiller B."/>
            <person name="Shen D."/>
            <person name="Strem M.D."/>
            <person name="Melnick R.L."/>
            <person name="Guiltinan M.J."/>
            <person name="Tyler B.M."/>
            <person name="Meinhardt L.W."/>
            <person name="Bailey B.A."/>
        </authorList>
    </citation>
    <scope>NUCLEOTIDE SEQUENCE [LARGE SCALE GENOMIC DNA]</scope>
    <source>
        <strain evidence="2">zdho120</strain>
    </source>
</reference>
<organism evidence="1 2">
    <name type="scientific">Phytophthora megakarya</name>
    <dbReference type="NCBI Taxonomy" id="4795"/>
    <lineage>
        <taxon>Eukaryota</taxon>
        <taxon>Sar</taxon>
        <taxon>Stramenopiles</taxon>
        <taxon>Oomycota</taxon>
        <taxon>Peronosporomycetes</taxon>
        <taxon>Peronosporales</taxon>
        <taxon>Peronosporaceae</taxon>
        <taxon>Phytophthora</taxon>
    </lineage>
</organism>
<evidence type="ECO:0000313" key="1">
    <source>
        <dbReference type="EMBL" id="OWY95412.1"/>
    </source>
</evidence>
<gene>
    <name evidence="1" type="ORF">PHMEG_00034588</name>
</gene>
<name>A0A225UQQ0_9STRA</name>